<dbReference type="RefSeq" id="WP_057679722.1">
    <property type="nucleotide sequence ID" value="NZ_JAGHVR010000014.1"/>
</dbReference>
<dbReference type="Proteomes" id="UP000050546">
    <property type="component" value="Unassembled WGS sequence"/>
</dbReference>
<sequence length="96" mass="10012">MPMIIGALIAALMQALRTYLPGIVGRLLLAFGIGLVTNEIAMPALKSVIQSKLAGAGPIIVAYWDATGIGIMVTMILSAILAVQSHRILLKKLSGS</sequence>
<accession>A0A1V9GX00</accession>
<keyword evidence="1" id="KW-0812">Transmembrane</keyword>
<dbReference type="AlphaFoldDB" id="A0A1V9GX00"/>
<evidence type="ECO:0000313" key="3">
    <source>
        <dbReference type="Proteomes" id="UP000050546"/>
    </source>
</evidence>
<evidence type="ECO:0008006" key="4">
    <source>
        <dbReference type="Google" id="ProtNLM"/>
    </source>
</evidence>
<evidence type="ECO:0000256" key="1">
    <source>
        <dbReference type="SAM" id="Phobius"/>
    </source>
</evidence>
<dbReference type="EMBL" id="JPYI02000097">
    <property type="protein sequence ID" value="OQP75125.1"/>
    <property type="molecule type" value="Genomic_DNA"/>
</dbReference>
<reference evidence="2 3" key="2">
    <citation type="journal article" date="2017" name="Plant Pathol.">
        <title>Pathogenicity and virulence gene content of Xanthomonas strains infecting Araceae, formerly known as Xanthomonas axonopodis pv. dieffenbachiae.</title>
        <authorList>
            <person name="Constantin E.C."/>
            <person name="Haegeman A."/>
            <person name="Van Vaerenbergh J."/>
            <person name="Baeyen S."/>
            <person name="Van Malderghem C."/>
            <person name="Maes M."/>
            <person name="Cottyn B."/>
        </authorList>
    </citation>
    <scope>NUCLEOTIDE SEQUENCE [LARGE SCALE GENOMIC DNA]</scope>
    <source>
        <strain evidence="2 3">LMG 25940</strain>
    </source>
</reference>
<feature type="transmembrane region" description="Helical" evidence="1">
    <location>
        <begin position="61"/>
        <end position="83"/>
    </location>
</feature>
<name>A0A1V9GX00_9XANT</name>
<comment type="caution">
    <text evidence="2">The sequence shown here is derived from an EMBL/GenBank/DDBJ whole genome shotgun (WGS) entry which is preliminary data.</text>
</comment>
<feature type="transmembrane region" description="Helical" evidence="1">
    <location>
        <begin position="27"/>
        <end position="49"/>
    </location>
</feature>
<keyword evidence="1" id="KW-1133">Transmembrane helix</keyword>
<dbReference type="STRING" id="1437877.GCA_001564415_02906"/>
<gene>
    <name evidence="2" type="ORF">IM53_018260</name>
</gene>
<keyword evidence="1" id="KW-0472">Membrane</keyword>
<reference evidence="2 3" key="1">
    <citation type="journal article" date="2016" name="Plant Pathol.">
        <title>Genetic characterization of strains named as Xanthomonas axonopodis pv. dieffenbachiae leads to a taxonomic revision of the X. axonopodis species complex.</title>
        <authorList>
            <person name="Constantin E.C."/>
            <person name="Cleenwerck I."/>
            <person name="Maes M."/>
            <person name="Baeyen S."/>
            <person name="Van Malderghem C."/>
            <person name="De Vos P."/>
            <person name="Cottyn B."/>
        </authorList>
    </citation>
    <scope>NUCLEOTIDE SEQUENCE [LARGE SCALE GENOMIC DNA]</scope>
    <source>
        <strain evidence="2 3">LMG 25940</strain>
    </source>
</reference>
<organism evidence="2 3">
    <name type="scientific">Xanthomonas phaseoli pv. dieffenbachiae</name>
    <dbReference type="NCBI Taxonomy" id="92828"/>
    <lineage>
        <taxon>Bacteria</taxon>
        <taxon>Pseudomonadati</taxon>
        <taxon>Pseudomonadota</taxon>
        <taxon>Gammaproteobacteria</taxon>
        <taxon>Lysobacterales</taxon>
        <taxon>Lysobacteraceae</taxon>
        <taxon>Xanthomonas</taxon>
    </lineage>
</organism>
<protein>
    <recommendedName>
        <fullName evidence="4">DUF2523 domain-containing protein</fullName>
    </recommendedName>
</protein>
<proteinExistence type="predicted"/>
<evidence type="ECO:0000313" key="2">
    <source>
        <dbReference type="EMBL" id="OQP75125.1"/>
    </source>
</evidence>